<evidence type="ECO:0000313" key="5">
    <source>
        <dbReference type="Proteomes" id="UP001243623"/>
    </source>
</evidence>
<evidence type="ECO:0000259" key="3">
    <source>
        <dbReference type="SMART" id="SM00910"/>
    </source>
</evidence>
<dbReference type="RefSeq" id="WP_147669534.1">
    <property type="nucleotide sequence ID" value="NZ_CP120678.1"/>
</dbReference>
<dbReference type="InterPro" id="IPR017508">
    <property type="entry name" value="HipA_N1"/>
</dbReference>
<keyword evidence="2" id="KW-0378">Hydrolase</keyword>
<name>A0A9Y2AH00_9FIRM</name>
<sequence>MSLKDGRDYLYLIWKEQESKRRYTVAELSKNAKYRFQYGHEIKLAMLAGFEPLIEFPDIDKIYESEALFSVFASRLPDPKRKGIDKILKKYNLQEYNAYELLKKSGARLPIDKLEFIDPILDDAEQKRDVYIAGTSFHLGCKGDLEHCSQAIRVLKGDILIFKMEPNNQYDEYAVQVLTQSNQLFGYLPRYLSKDISYLLVKNKNVICQVVENNYNADCIKVKITIKKDGIE</sequence>
<keyword evidence="1" id="KW-0479">Metal-binding</keyword>
<dbReference type="Gene3D" id="3.30.70.2330">
    <property type="match status" value="1"/>
</dbReference>
<evidence type="ECO:0000313" key="4">
    <source>
        <dbReference type="EMBL" id="WIW70644.1"/>
    </source>
</evidence>
<proteinExistence type="predicted"/>
<evidence type="ECO:0000256" key="2">
    <source>
        <dbReference type="ARBA" id="ARBA00022801"/>
    </source>
</evidence>
<organism evidence="4 5">
    <name type="scientific">Selenobaculum gibii</name>
    <dbReference type="NCBI Taxonomy" id="3054208"/>
    <lineage>
        <taxon>Bacteria</taxon>
        <taxon>Bacillati</taxon>
        <taxon>Bacillota</taxon>
        <taxon>Negativicutes</taxon>
        <taxon>Selenomonadales</taxon>
        <taxon>Selenomonadaceae</taxon>
        <taxon>Selenobaculum</taxon>
    </lineage>
</organism>
<dbReference type="GO" id="GO:0003676">
    <property type="term" value="F:nucleic acid binding"/>
    <property type="evidence" value="ECO:0007669"/>
    <property type="project" value="InterPro"/>
</dbReference>
<protein>
    <submittedName>
        <fullName evidence="4">HIRAN domain-containing protein</fullName>
    </submittedName>
</protein>
<dbReference type="InterPro" id="IPR014905">
    <property type="entry name" value="HIRAN"/>
</dbReference>
<feature type="domain" description="HIRAN" evidence="3">
    <location>
        <begin position="134"/>
        <end position="230"/>
    </location>
</feature>
<accession>A0A9Y2AH00</accession>
<reference evidence="4" key="1">
    <citation type="submission" date="2023-03" db="EMBL/GenBank/DDBJ databases">
        <title>Selenobaculum gbiensis gen. nov. sp. nov., a new bacterium isolated from the gut microbiota of IBD patient.</title>
        <authorList>
            <person name="Yeo S."/>
            <person name="Park H."/>
            <person name="Huh C.S."/>
        </authorList>
    </citation>
    <scope>NUCLEOTIDE SEQUENCE</scope>
    <source>
        <strain evidence="4">ICN-92133</strain>
    </source>
</reference>
<evidence type="ECO:0000256" key="1">
    <source>
        <dbReference type="ARBA" id="ARBA00022723"/>
    </source>
</evidence>
<keyword evidence="5" id="KW-1185">Reference proteome</keyword>
<dbReference type="GO" id="GO:0008270">
    <property type="term" value="F:zinc ion binding"/>
    <property type="evidence" value="ECO:0007669"/>
    <property type="project" value="InterPro"/>
</dbReference>
<dbReference type="Pfam" id="PF13657">
    <property type="entry name" value="Couple_hipA"/>
    <property type="match status" value="1"/>
</dbReference>
<dbReference type="GO" id="GO:0016818">
    <property type="term" value="F:hydrolase activity, acting on acid anhydrides, in phosphorus-containing anhydrides"/>
    <property type="evidence" value="ECO:0007669"/>
    <property type="project" value="InterPro"/>
</dbReference>
<dbReference type="KEGG" id="sgbi:P3F81_12270"/>
<dbReference type="Pfam" id="PF08797">
    <property type="entry name" value="HIRAN"/>
    <property type="match status" value="1"/>
</dbReference>
<dbReference type="AlphaFoldDB" id="A0A9Y2AH00"/>
<dbReference type="Proteomes" id="UP001243623">
    <property type="component" value="Chromosome"/>
</dbReference>
<dbReference type="SMART" id="SM00910">
    <property type="entry name" value="HIRAN"/>
    <property type="match status" value="1"/>
</dbReference>
<dbReference type="EMBL" id="CP120678">
    <property type="protein sequence ID" value="WIW70644.1"/>
    <property type="molecule type" value="Genomic_DNA"/>
</dbReference>
<gene>
    <name evidence="4" type="ORF">P3F81_12270</name>
</gene>